<keyword evidence="4 8" id="KW-0812">Transmembrane</keyword>
<keyword evidence="5 8" id="KW-1133">Transmembrane helix</keyword>
<dbReference type="GO" id="GO:0016757">
    <property type="term" value="F:glycosyltransferase activity"/>
    <property type="evidence" value="ECO:0007669"/>
    <property type="project" value="UniProtKB-KW"/>
</dbReference>
<protein>
    <recommendedName>
        <fullName evidence="11">Ceramide glucosyltransferase</fullName>
    </recommendedName>
</protein>
<evidence type="ECO:0008006" key="11">
    <source>
        <dbReference type="Google" id="ProtNLM"/>
    </source>
</evidence>
<dbReference type="EMBL" id="JAOQAZ010000005">
    <property type="protein sequence ID" value="KAJ4266234.1"/>
    <property type="molecule type" value="Genomic_DNA"/>
</dbReference>
<organism evidence="9 10">
    <name type="scientific">Fusarium torreyae</name>
    <dbReference type="NCBI Taxonomy" id="1237075"/>
    <lineage>
        <taxon>Eukaryota</taxon>
        <taxon>Fungi</taxon>
        <taxon>Dikarya</taxon>
        <taxon>Ascomycota</taxon>
        <taxon>Pezizomycotina</taxon>
        <taxon>Sordariomycetes</taxon>
        <taxon>Hypocreomycetidae</taxon>
        <taxon>Hypocreales</taxon>
        <taxon>Nectriaceae</taxon>
        <taxon>Fusarium</taxon>
    </lineage>
</organism>
<keyword evidence="3" id="KW-0808">Transferase</keyword>
<dbReference type="OrthoDB" id="5096213at2759"/>
<evidence type="ECO:0000313" key="10">
    <source>
        <dbReference type="Proteomes" id="UP001152049"/>
    </source>
</evidence>
<dbReference type="PANTHER" id="PTHR47844">
    <property type="entry name" value="SYNTHASE CPS1, PUTATIVE (AFU_ORTHOLOGUE AFUA_7G02500)-RELATED"/>
    <property type="match status" value="1"/>
</dbReference>
<evidence type="ECO:0000256" key="3">
    <source>
        <dbReference type="ARBA" id="ARBA00022679"/>
    </source>
</evidence>
<keyword evidence="2" id="KW-0328">Glycosyltransferase</keyword>
<reference evidence="9" key="1">
    <citation type="submission" date="2022-09" db="EMBL/GenBank/DDBJ databases">
        <title>Fusarium specimens isolated from Avocado Roots.</title>
        <authorList>
            <person name="Stajich J."/>
            <person name="Roper C."/>
            <person name="Heimlech-Rivalta G."/>
        </authorList>
    </citation>
    <scope>NUCLEOTIDE SEQUENCE</scope>
    <source>
        <strain evidence="9">CF00136</strain>
    </source>
</reference>
<accession>A0A9W8S5M1</accession>
<feature type="transmembrane region" description="Helical" evidence="8">
    <location>
        <begin position="6"/>
        <end position="24"/>
    </location>
</feature>
<keyword evidence="6 8" id="KW-0472">Membrane</keyword>
<dbReference type="AlphaFoldDB" id="A0A9W8S5M1"/>
<dbReference type="PANTHER" id="PTHR47844:SF1">
    <property type="entry name" value="EXOSTOSIN-LIKE 2"/>
    <property type="match status" value="1"/>
</dbReference>
<feature type="transmembrane region" description="Helical" evidence="8">
    <location>
        <begin position="386"/>
        <end position="403"/>
    </location>
</feature>
<evidence type="ECO:0000256" key="1">
    <source>
        <dbReference type="ARBA" id="ARBA00004370"/>
    </source>
</evidence>
<evidence type="ECO:0000313" key="9">
    <source>
        <dbReference type="EMBL" id="KAJ4266234.1"/>
    </source>
</evidence>
<dbReference type="Proteomes" id="UP001152049">
    <property type="component" value="Unassembled WGS sequence"/>
</dbReference>
<proteinExistence type="predicted"/>
<dbReference type="Pfam" id="PF13641">
    <property type="entry name" value="Glyco_tranf_2_3"/>
    <property type="match status" value="1"/>
</dbReference>
<keyword evidence="7" id="KW-0325">Glycoprotein</keyword>
<keyword evidence="10" id="KW-1185">Reference proteome</keyword>
<gene>
    <name evidence="9" type="ORF">NW762_004215</name>
</gene>
<evidence type="ECO:0000256" key="7">
    <source>
        <dbReference type="ARBA" id="ARBA00023180"/>
    </source>
</evidence>
<comment type="subcellular location">
    <subcellularLocation>
        <location evidence="1">Membrane</location>
    </subcellularLocation>
</comment>
<evidence type="ECO:0000256" key="5">
    <source>
        <dbReference type="ARBA" id="ARBA00022989"/>
    </source>
</evidence>
<dbReference type="InterPro" id="IPR052427">
    <property type="entry name" value="Glycosyltrans_GT2/GT47"/>
</dbReference>
<feature type="transmembrane region" description="Helical" evidence="8">
    <location>
        <begin position="353"/>
        <end position="374"/>
    </location>
</feature>
<dbReference type="GO" id="GO:0016020">
    <property type="term" value="C:membrane"/>
    <property type="evidence" value="ECO:0007669"/>
    <property type="project" value="UniProtKB-SubCell"/>
</dbReference>
<comment type="caution">
    <text evidence="9">The sequence shown here is derived from an EMBL/GenBank/DDBJ whole genome shotgun (WGS) entry which is preliminary data.</text>
</comment>
<feature type="transmembrane region" description="Helical" evidence="8">
    <location>
        <begin position="320"/>
        <end position="344"/>
    </location>
</feature>
<name>A0A9W8S5M1_9HYPO</name>
<evidence type="ECO:0000256" key="2">
    <source>
        <dbReference type="ARBA" id="ARBA00022676"/>
    </source>
</evidence>
<sequence>MANSPLTAPGAIVSFVILGIILVLRTTRFTLNQIGHVKYRSASLPQGPRTVMPHNCSVILPIEYPHDQNLETCVQSILANSPAHLYIVTVGIEARNQVEGKLGCLRALYGDTQINVGAVNKANKRRQIAHALSNISTQVTVITDQGVYWPKPFFGYALLPFENANVAAVTVPKLARKPLAKSAWSSFWACLISCYYALLSDENRAVNALDQSALFGGSTVLFRSYHCATEEFKRKLENETCFFGRSGVLKEDEYCFLNRYFLQNACEVAFQDTAGATVQVDQGSVLEFVSEYLCTTRNTWRLSISMLTHETRRIFPDGCFVTWLSSLVSFTILTDMFIIILMYFNGIFKETMMLWLIVGLMLLAVQLVVAMQVATRVRGDGGKFNWFTILVCIILSFPAQYILEMLRIVALLTFWKVKTEDCKPPDLEQGGERHEPPWIWGFMEMIDSPSSWDLESENPIFTVE</sequence>
<evidence type="ECO:0000256" key="6">
    <source>
        <dbReference type="ARBA" id="ARBA00023136"/>
    </source>
</evidence>
<evidence type="ECO:0000256" key="8">
    <source>
        <dbReference type="SAM" id="Phobius"/>
    </source>
</evidence>
<evidence type="ECO:0000256" key="4">
    <source>
        <dbReference type="ARBA" id="ARBA00022692"/>
    </source>
</evidence>